<keyword evidence="1" id="KW-0812">Transmembrane</keyword>
<feature type="transmembrane region" description="Helical" evidence="1">
    <location>
        <begin position="33"/>
        <end position="61"/>
    </location>
</feature>
<dbReference type="Proteomes" id="UP000326169">
    <property type="component" value="Unassembled WGS sequence"/>
</dbReference>
<keyword evidence="3" id="KW-1185">Reference proteome</keyword>
<dbReference type="RefSeq" id="WP_006617676.1">
    <property type="nucleotide sequence ID" value="NZ_BIMW01000115.1"/>
</dbReference>
<dbReference type="GeneID" id="301683822"/>
<organism evidence="2 3">
    <name type="scientific">Limnospira platensis NIES-46</name>
    <dbReference type="NCBI Taxonomy" id="1236695"/>
    <lineage>
        <taxon>Bacteria</taxon>
        <taxon>Bacillati</taxon>
        <taxon>Cyanobacteriota</taxon>
        <taxon>Cyanophyceae</taxon>
        <taxon>Oscillatoriophycideae</taxon>
        <taxon>Oscillatoriales</taxon>
        <taxon>Sirenicapillariaceae</taxon>
        <taxon>Limnospira</taxon>
    </lineage>
</organism>
<keyword evidence="1" id="KW-1133">Transmembrane helix</keyword>
<sequence>MFVPSLVAFSVACLAIYLSFQTSEEVVKVGARGTAFVCLLISLVYAPWSVLLVLIVPVLAFRLA</sequence>
<evidence type="ECO:0000313" key="3">
    <source>
        <dbReference type="Proteomes" id="UP000326169"/>
    </source>
</evidence>
<name>A0A5M3T653_LIMPL</name>
<proteinExistence type="predicted"/>
<protein>
    <submittedName>
        <fullName evidence="2">Uncharacterized protein</fullName>
    </submittedName>
</protein>
<gene>
    <name evidence="2" type="ORF">NIES46_30140</name>
</gene>
<comment type="caution">
    <text evidence="2">The sequence shown here is derived from an EMBL/GenBank/DDBJ whole genome shotgun (WGS) entry which is preliminary data.</text>
</comment>
<dbReference type="EMBL" id="BIMW01000115">
    <property type="protein sequence ID" value="GCE94954.1"/>
    <property type="molecule type" value="Genomic_DNA"/>
</dbReference>
<keyword evidence="1" id="KW-0472">Membrane</keyword>
<evidence type="ECO:0000313" key="2">
    <source>
        <dbReference type="EMBL" id="GCE94954.1"/>
    </source>
</evidence>
<reference evidence="2 3" key="1">
    <citation type="journal article" date="2019" name="J Genomics">
        <title>The Draft Genome of a Hydrogen-producing Cyanobacterium, Arthrospira platensis NIES-46.</title>
        <authorList>
            <person name="Suzuki S."/>
            <person name="Yamaguchi H."/>
            <person name="Kawachi M."/>
        </authorList>
    </citation>
    <scope>NUCLEOTIDE SEQUENCE [LARGE SCALE GENOMIC DNA]</scope>
    <source>
        <strain evidence="2 3">NIES-46</strain>
    </source>
</reference>
<evidence type="ECO:0000256" key="1">
    <source>
        <dbReference type="SAM" id="Phobius"/>
    </source>
</evidence>
<accession>A0A5M3T653</accession>